<gene>
    <name evidence="2" type="ORF">HD593_000152</name>
</gene>
<dbReference type="Proteomes" id="UP000565579">
    <property type="component" value="Unassembled WGS sequence"/>
</dbReference>
<keyword evidence="1" id="KW-0812">Transmembrane</keyword>
<comment type="caution">
    <text evidence="2">The sequence shown here is derived from an EMBL/GenBank/DDBJ whole genome shotgun (WGS) entry which is preliminary data.</text>
</comment>
<evidence type="ECO:0000313" key="2">
    <source>
        <dbReference type="EMBL" id="MBB6545357.1"/>
    </source>
</evidence>
<accession>A0A7X0TVE0</accession>
<dbReference type="RefSeq" id="WP_185100217.1">
    <property type="nucleotide sequence ID" value="NZ_BAAAXY010000200.1"/>
</dbReference>
<sequence>MAAPVLLGAALGYLFGGRLHHLADLRLKALPLLLAAALLQAAQFAGVTLFGLSLIGPVFVLVGVWGLLNLRDPGCPVRPPLAVILAGGAMNGLAILVNGRMPFAGTSGETPKHEVMDAATRLPWLGDVIPVPGTHLLISVGDLLLVAGIGWLIAAGMRAPRTV</sequence>
<evidence type="ECO:0000313" key="3">
    <source>
        <dbReference type="Proteomes" id="UP000565579"/>
    </source>
</evidence>
<keyword evidence="3" id="KW-1185">Reference proteome</keyword>
<dbReference type="AlphaFoldDB" id="A0A7X0TVE0"/>
<proteinExistence type="predicted"/>
<feature type="transmembrane region" description="Helical" evidence="1">
    <location>
        <begin position="40"/>
        <end position="68"/>
    </location>
</feature>
<protein>
    <recommendedName>
        <fullName evidence="4">DUF5317 domain-containing protein</fullName>
    </recommendedName>
</protein>
<reference evidence="2 3" key="1">
    <citation type="submission" date="2020-08" db="EMBL/GenBank/DDBJ databases">
        <title>Sequencing the genomes of 1000 actinobacteria strains.</title>
        <authorList>
            <person name="Klenk H.-P."/>
        </authorList>
    </citation>
    <scope>NUCLEOTIDE SEQUENCE [LARGE SCALE GENOMIC DNA]</scope>
    <source>
        <strain evidence="2 3">DSM 43768</strain>
    </source>
</reference>
<name>A0A7X0TVE0_9ACTN</name>
<dbReference type="Pfam" id="PF17248">
    <property type="entry name" value="DUF5317"/>
    <property type="match status" value="1"/>
</dbReference>
<organism evidence="2 3">
    <name type="scientific">Nonomuraea rubra</name>
    <dbReference type="NCBI Taxonomy" id="46180"/>
    <lineage>
        <taxon>Bacteria</taxon>
        <taxon>Bacillati</taxon>
        <taxon>Actinomycetota</taxon>
        <taxon>Actinomycetes</taxon>
        <taxon>Streptosporangiales</taxon>
        <taxon>Streptosporangiaceae</taxon>
        <taxon>Nonomuraea</taxon>
    </lineage>
</organism>
<feature type="transmembrane region" description="Helical" evidence="1">
    <location>
        <begin position="80"/>
        <end position="97"/>
    </location>
</feature>
<keyword evidence="1" id="KW-1133">Transmembrane helix</keyword>
<dbReference type="InterPro" id="IPR035168">
    <property type="entry name" value="DUF5317"/>
</dbReference>
<evidence type="ECO:0008006" key="4">
    <source>
        <dbReference type="Google" id="ProtNLM"/>
    </source>
</evidence>
<dbReference type="EMBL" id="JACHMI010000001">
    <property type="protein sequence ID" value="MBB6545357.1"/>
    <property type="molecule type" value="Genomic_DNA"/>
</dbReference>
<evidence type="ECO:0000256" key="1">
    <source>
        <dbReference type="SAM" id="Phobius"/>
    </source>
</evidence>
<feature type="transmembrane region" description="Helical" evidence="1">
    <location>
        <begin position="136"/>
        <end position="157"/>
    </location>
</feature>
<keyword evidence="1" id="KW-0472">Membrane</keyword>